<dbReference type="EMBL" id="NGUO01000011">
    <property type="protein sequence ID" value="OWS71398.1"/>
    <property type="molecule type" value="Genomic_DNA"/>
</dbReference>
<dbReference type="Proteomes" id="UP000198104">
    <property type="component" value="Unassembled WGS sequence"/>
</dbReference>
<comment type="caution">
    <text evidence="1">The sequence shown here is derived from an EMBL/GenBank/DDBJ whole genome shotgun (WGS) entry which is preliminary data.</text>
</comment>
<sequence>MPSDAPASYEAECASCHMAYPPALLSQQSWKNVMSGLAKHFGTDASVDPKTQAEITSWLVKNAATRQKYSETAPENRISKTSWFIRKHDEIKPDVWKRAGIKSAANCGACHIDAAKGNFSENNIKIPAK</sequence>
<evidence type="ECO:0000313" key="2">
    <source>
        <dbReference type="Proteomes" id="UP000198104"/>
    </source>
</evidence>
<dbReference type="AlphaFoldDB" id="A0A254PYR5"/>
<name>A0A254PYR5_9BURK</name>
<dbReference type="SUPFAM" id="SSF48695">
    <property type="entry name" value="Multiheme cytochromes"/>
    <property type="match status" value="1"/>
</dbReference>
<evidence type="ECO:0000313" key="1">
    <source>
        <dbReference type="EMBL" id="OWS71398.1"/>
    </source>
</evidence>
<dbReference type="InterPro" id="IPR018588">
    <property type="entry name" value="Dihaem_cytochrome-c"/>
</dbReference>
<reference evidence="1 2" key="1">
    <citation type="submission" date="2017-05" db="EMBL/GenBank/DDBJ databases">
        <title>Polynucleobacter sp. MWH-K35W1 isolated from the permanently anoxic monimolimnion of a meromictic lake.</title>
        <authorList>
            <person name="Hahn M.W."/>
        </authorList>
    </citation>
    <scope>NUCLEOTIDE SEQUENCE [LARGE SCALE GENOMIC DNA]</scope>
    <source>
        <strain evidence="1 2">MWH-K35W1</strain>
    </source>
</reference>
<proteinExistence type="predicted"/>
<keyword evidence="2" id="KW-1185">Reference proteome</keyword>
<accession>A0A254PYR5</accession>
<protein>
    <submittedName>
        <fullName evidence="1">Cytochrome C</fullName>
    </submittedName>
</protein>
<dbReference type="OrthoDB" id="5296814at2"/>
<gene>
    <name evidence="1" type="ORF">CBI30_07715</name>
</gene>
<dbReference type="InterPro" id="IPR036280">
    <property type="entry name" value="Multihaem_cyt_sf"/>
</dbReference>
<dbReference type="Pfam" id="PF09626">
    <property type="entry name" value="DHC"/>
    <property type="match status" value="1"/>
</dbReference>
<organism evidence="1 2">
    <name type="scientific">Polynucleobacter aenigmaticus</name>
    <dbReference type="NCBI Taxonomy" id="1743164"/>
    <lineage>
        <taxon>Bacteria</taxon>
        <taxon>Pseudomonadati</taxon>
        <taxon>Pseudomonadota</taxon>
        <taxon>Betaproteobacteria</taxon>
        <taxon>Burkholderiales</taxon>
        <taxon>Burkholderiaceae</taxon>
        <taxon>Polynucleobacter</taxon>
    </lineage>
</organism>